<dbReference type="RefSeq" id="XP_004713161.1">
    <property type="nucleotide sequence ID" value="XM_004713104.3"/>
</dbReference>
<evidence type="ECO:0000256" key="4">
    <source>
        <dbReference type="ARBA" id="ARBA00034495"/>
    </source>
</evidence>
<dbReference type="GeneID" id="101661448"/>
<evidence type="ECO:0000313" key="6">
    <source>
        <dbReference type="Proteomes" id="UP000694863"/>
    </source>
</evidence>
<dbReference type="InterPro" id="IPR007951">
    <property type="entry name" value="KRTAP_PMG"/>
</dbReference>
<protein>
    <recommendedName>
        <fullName evidence="5">Keratin-associated protein</fullName>
    </recommendedName>
</protein>
<name>A0ABM0J259_ECHTE</name>
<proteinExistence type="inferred from homology"/>
<dbReference type="PANTHER" id="PTHR23260">
    <property type="entry name" value="KERATIN ASSOCIATED PROTEIN 3-3-RELATED"/>
    <property type="match status" value="1"/>
</dbReference>
<dbReference type="PANTHER" id="PTHR23260:SF7">
    <property type="entry name" value="KERATIN-ASSOCIATED PROTEIN 26-1"/>
    <property type="match status" value="1"/>
</dbReference>
<sequence length="171" mass="18690">MSYHGCLGNVSSRSLDGYGNYPALSCRSSTPSNLVYSTDFCSPSTYQLNSSLYGGCQETCYEPKSCQKSCTVSGPWETSCYRPQTSVLGSWSGTTCNRSLGFGSRSCSSLGYGLRSCDSLGCGFNGFRPLGYGACSFPYTGYGFRLCHPTYFPFRSFQSSCYKPIYKSGFY</sequence>
<evidence type="ECO:0000256" key="3">
    <source>
        <dbReference type="ARBA" id="ARBA00022744"/>
    </source>
</evidence>
<evidence type="ECO:0000256" key="5">
    <source>
        <dbReference type="RuleBase" id="RU369044"/>
    </source>
</evidence>
<evidence type="ECO:0000313" key="7">
    <source>
        <dbReference type="RefSeq" id="XP_004713161.1"/>
    </source>
</evidence>
<comment type="function">
    <text evidence="5">In the hair cortex, hair keratin intermediate filaments are embedded in an interfilamentous matrix, consisting of hair keratin-associated proteins (KRTAP), which are essential for the formation of a rigid and resistant hair shaft through their extensive disulfide bond cross-linking with abundant cysteine residues of hair keratins. The matrix proteins include the high-sulfur and high-glycine-tyrosine keratins.</text>
</comment>
<evidence type="ECO:0000256" key="1">
    <source>
        <dbReference type="ARBA" id="ARBA00011662"/>
    </source>
</evidence>
<reference evidence="7" key="1">
    <citation type="submission" date="2025-08" db="UniProtKB">
        <authorList>
            <consortium name="RefSeq"/>
        </authorList>
    </citation>
    <scope>IDENTIFICATION</scope>
</reference>
<gene>
    <name evidence="7" type="primary">LOC101661448</name>
</gene>
<keyword evidence="3 5" id="KW-0416">Keratin</keyword>
<comment type="subunit">
    <text evidence="1 5">Interacts with hair keratins.</text>
</comment>
<keyword evidence="6" id="KW-1185">Reference proteome</keyword>
<accession>A0ABM0J259</accession>
<dbReference type="InterPro" id="IPR007659">
    <property type="entry name" value="Keratin_matx"/>
</dbReference>
<comment type="similarity">
    <text evidence="4 5">Belongs to the PMG family.</text>
</comment>
<keyword evidence="2" id="KW-0677">Repeat</keyword>
<organism evidence="6 7">
    <name type="scientific">Echinops telfairi</name>
    <name type="common">Lesser hedgehog tenrec</name>
    <dbReference type="NCBI Taxonomy" id="9371"/>
    <lineage>
        <taxon>Eukaryota</taxon>
        <taxon>Metazoa</taxon>
        <taxon>Chordata</taxon>
        <taxon>Craniata</taxon>
        <taxon>Vertebrata</taxon>
        <taxon>Euteleostomi</taxon>
        <taxon>Mammalia</taxon>
        <taxon>Eutheria</taxon>
        <taxon>Afrotheria</taxon>
        <taxon>Tenrecidae</taxon>
        <taxon>Tenrecinae</taxon>
        <taxon>Echinops</taxon>
    </lineage>
</organism>
<dbReference type="Proteomes" id="UP000694863">
    <property type="component" value="Unplaced"/>
</dbReference>
<evidence type="ECO:0000256" key="2">
    <source>
        <dbReference type="ARBA" id="ARBA00022737"/>
    </source>
</evidence>
<dbReference type="Pfam" id="PF05287">
    <property type="entry name" value="PMG"/>
    <property type="match status" value="1"/>
</dbReference>